<accession>A0A974XGB7</accession>
<dbReference type="InterPro" id="IPR014975">
    <property type="entry name" value="DUF1836"/>
</dbReference>
<dbReference type="Proteomes" id="UP000663499">
    <property type="component" value="Chromosome"/>
</dbReference>
<sequence length="161" mass="18817">MKSAPYVPPSLMELPEIPLYMDQLMEWMEKKMIFLQEGVEKPILTKTMVNNYVKSGIVEKPLKKKYARDQIMELLMVCHWKNVLTMEEMAMLVKEGRKGSSVEDLYSLYRSLCLAFEQGQGVPASQKDQSWARTVYNVIVSEWNRRKAKEMLRAFSKEETP</sequence>
<reference evidence="1" key="1">
    <citation type="submission" date="2021-03" db="EMBL/GenBank/DDBJ databases">
        <title>Alkalibacter marinus sp. nov., isolated from tidal flat sediment.</title>
        <authorList>
            <person name="Namirimu T."/>
            <person name="Yang J.-A."/>
            <person name="Yang S.-H."/>
            <person name="Kim Y.-J."/>
            <person name="Kwon K.K."/>
        </authorList>
    </citation>
    <scope>NUCLEOTIDE SEQUENCE</scope>
    <source>
        <strain evidence="1">ES005</strain>
    </source>
</reference>
<dbReference type="KEGG" id="alka:J0B03_08145"/>
<dbReference type="PANTHER" id="PTHR40056:SF1">
    <property type="entry name" value="DUF1836 DOMAIN-CONTAINING PROTEIN"/>
    <property type="match status" value="1"/>
</dbReference>
<name>A0A974XGB7_9FIRM</name>
<dbReference type="Pfam" id="PF08876">
    <property type="entry name" value="DUF1836"/>
    <property type="match status" value="1"/>
</dbReference>
<proteinExistence type="predicted"/>
<dbReference type="RefSeq" id="WP_207299130.1">
    <property type="nucleotide sequence ID" value="NZ_CP071444.1"/>
</dbReference>
<evidence type="ECO:0000313" key="1">
    <source>
        <dbReference type="EMBL" id="QSX07788.1"/>
    </source>
</evidence>
<gene>
    <name evidence="1" type="ORF">J0B03_08145</name>
</gene>
<dbReference type="EMBL" id="CP071444">
    <property type="protein sequence ID" value="QSX07788.1"/>
    <property type="molecule type" value="Genomic_DNA"/>
</dbReference>
<organism evidence="1 2">
    <name type="scientific">Alkalibacter rhizosphaerae</name>
    <dbReference type="NCBI Taxonomy" id="2815577"/>
    <lineage>
        <taxon>Bacteria</taxon>
        <taxon>Bacillati</taxon>
        <taxon>Bacillota</taxon>
        <taxon>Clostridia</taxon>
        <taxon>Eubacteriales</taxon>
        <taxon>Eubacteriaceae</taxon>
        <taxon>Alkalibacter</taxon>
    </lineage>
</organism>
<dbReference type="PANTHER" id="PTHR40056">
    <property type="entry name" value="HYPOTHETICAL CYTOSOLIC PROTEIN"/>
    <property type="match status" value="1"/>
</dbReference>
<dbReference type="AlphaFoldDB" id="A0A974XGB7"/>
<evidence type="ECO:0000313" key="2">
    <source>
        <dbReference type="Proteomes" id="UP000663499"/>
    </source>
</evidence>
<keyword evidence="2" id="KW-1185">Reference proteome</keyword>
<protein>
    <submittedName>
        <fullName evidence="1">DUF1836 domain-containing protein</fullName>
    </submittedName>
</protein>